<keyword evidence="2" id="KW-1185">Reference proteome</keyword>
<sequence length="115" mass="12505">MKITLQSGIVPAVSAHFSTLKLPVVPADLSCTEELQTWHRPRTQGIKPEAVSEMIVSKPRLKKATKAVVKSTLYPAHSGPLPDQHLMTIEPTGDRSVIYSHRGTDQGAVKQPSVV</sequence>
<evidence type="ECO:0000313" key="1">
    <source>
        <dbReference type="EMBL" id="CAL1569017.1"/>
    </source>
</evidence>
<name>A0AAV2IZ26_KNICA</name>
<evidence type="ECO:0000313" key="2">
    <source>
        <dbReference type="Proteomes" id="UP001497482"/>
    </source>
</evidence>
<proteinExistence type="predicted"/>
<accession>A0AAV2IZ26</accession>
<dbReference type="Proteomes" id="UP001497482">
    <property type="component" value="Chromosome 1"/>
</dbReference>
<dbReference type="EMBL" id="OZ035823">
    <property type="protein sequence ID" value="CAL1569017.1"/>
    <property type="molecule type" value="Genomic_DNA"/>
</dbReference>
<dbReference type="AlphaFoldDB" id="A0AAV2IZ26"/>
<protein>
    <submittedName>
        <fullName evidence="1">Uncharacterized protein</fullName>
    </submittedName>
</protein>
<organism evidence="1 2">
    <name type="scientific">Knipowitschia caucasica</name>
    <name type="common">Caucasian dwarf goby</name>
    <name type="synonym">Pomatoschistus caucasicus</name>
    <dbReference type="NCBI Taxonomy" id="637954"/>
    <lineage>
        <taxon>Eukaryota</taxon>
        <taxon>Metazoa</taxon>
        <taxon>Chordata</taxon>
        <taxon>Craniata</taxon>
        <taxon>Vertebrata</taxon>
        <taxon>Euteleostomi</taxon>
        <taxon>Actinopterygii</taxon>
        <taxon>Neopterygii</taxon>
        <taxon>Teleostei</taxon>
        <taxon>Neoteleostei</taxon>
        <taxon>Acanthomorphata</taxon>
        <taxon>Gobiaria</taxon>
        <taxon>Gobiiformes</taxon>
        <taxon>Gobioidei</taxon>
        <taxon>Gobiidae</taxon>
        <taxon>Gobiinae</taxon>
        <taxon>Knipowitschia</taxon>
    </lineage>
</organism>
<gene>
    <name evidence="1" type="ORF">KC01_LOCUS1529</name>
</gene>
<reference evidence="1 2" key="1">
    <citation type="submission" date="2024-04" db="EMBL/GenBank/DDBJ databases">
        <authorList>
            <person name="Waldvogel A.-M."/>
            <person name="Schoenle A."/>
        </authorList>
    </citation>
    <scope>NUCLEOTIDE SEQUENCE [LARGE SCALE GENOMIC DNA]</scope>
</reference>